<dbReference type="EMBL" id="KK107144">
    <property type="protein sequence ID" value="EZA57529.1"/>
    <property type="molecule type" value="Genomic_DNA"/>
</dbReference>
<feature type="domain" description="GIY-YIG" evidence="1">
    <location>
        <begin position="124"/>
        <end position="214"/>
    </location>
</feature>
<dbReference type="InterPro" id="IPR000305">
    <property type="entry name" value="GIY-YIG_endonuc"/>
</dbReference>
<organism evidence="2 3">
    <name type="scientific">Ooceraea biroi</name>
    <name type="common">Clonal raider ant</name>
    <name type="synonym">Cerapachys biroi</name>
    <dbReference type="NCBI Taxonomy" id="2015173"/>
    <lineage>
        <taxon>Eukaryota</taxon>
        <taxon>Metazoa</taxon>
        <taxon>Ecdysozoa</taxon>
        <taxon>Arthropoda</taxon>
        <taxon>Hexapoda</taxon>
        <taxon>Insecta</taxon>
        <taxon>Pterygota</taxon>
        <taxon>Neoptera</taxon>
        <taxon>Endopterygota</taxon>
        <taxon>Hymenoptera</taxon>
        <taxon>Apocrita</taxon>
        <taxon>Aculeata</taxon>
        <taxon>Formicoidea</taxon>
        <taxon>Formicidae</taxon>
        <taxon>Dorylinae</taxon>
        <taxon>Ooceraea</taxon>
    </lineage>
</organism>
<name>A0A026WR06_OOCBI</name>
<dbReference type="Proteomes" id="UP000053097">
    <property type="component" value="Unassembled WGS sequence"/>
</dbReference>
<proteinExistence type="predicted"/>
<dbReference type="Pfam" id="PF01541">
    <property type="entry name" value="GIY-YIG"/>
    <property type="match status" value="1"/>
</dbReference>
<dbReference type="PROSITE" id="PS50164">
    <property type="entry name" value="GIY_YIG"/>
    <property type="match status" value="1"/>
</dbReference>
<reference evidence="2 3" key="1">
    <citation type="journal article" date="2014" name="Curr. Biol.">
        <title>The genome of the clonal raider ant Cerapachys biroi.</title>
        <authorList>
            <person name="Oxley P.R."/>
            <person name="Ji L."/>
            <person name="Fetter-Pruneda I."/>
            <person name="McKenzie S.K."/>
            <person name="Li C."/>
            <person name="Hu H."/>
            <person name="Zhang G."/>
            <person name="Kronauer D.J."/>
        </authorList>
    </citation>
    <scope>NUCLEOTIDE SEQUENCE [LARGE SCALE GENOMIC DNA]</scope>
</reference>
<dbReference type="SUPFAM" id="SSF82771">
    <property type="entry name" value="GIY-YIG endonuclease"/>
    <property type="match status" value="1"/>
</dbReference>
<protein>
    <recommendedName>
        <fullName evidence="1">GIY-YIG domain-containing protein</fullName>
    </recommendedName>
</protein>
<evidence type="ECO:0000259" key="1">
    <source>
        <dbReference type="PROSITE" id="PS50164"/>
    </source>
</evidence>
<dbReference type="InterPro" id="IPR058912">
    <property type="entry name" value="HTH_animal"/>
</dbReference>
<dbReference type="PANTHER" id="PTHR21301">
    <property type="entry name" value="REVERSE TRANSCRIPTASE"/>
    <property type="match status" value="1"/>
</dbReference>
<gene>
    <name evidence="2" type="ORF">X777_02063</name>
</gene>
<dbReference type="OrthoDB" id="7551446at2759"/>
<dbReference type="Pfam" id="PF26215">
    <property type="entry name" value="HTH_animal"/>
    <property type="match status" value="1"/>
</dbReference>
<dbReference type="CDD" id="cd10442">
    <property type="entry name" value="GIY-YIG_PLEs"/>
    <property type="match status" value="1"/>
</dbReference>
<dbReference type="Gene3D" id="3.40.1440.10">
    <property type="entry name" value="GIY-YIG endonuclease"/>
    <property type="match status" value="1"/>
</dbReference>
<dbReference type="InterPro" id="IPR035901">
    <property type="entry name" value="GIY-YIG_endonuc_sf"/>
</dbReference>
<dbReference type="PANTHER" id="PTHR21301:SF10">
    <property type="entry name" value="REVERSE TRANSCRIPTASE DOMAIN-CONTAINING PROTEIN"/>
    <property type="match status" value="1"/>
</dbReference>
<sequence length="236" mass="27194">MHKASVVNSLVDRAVLLSDGRFHEENINKVRTILANNCYPQDFISRRITRRLQDIKYRNTVNNGSANSDVRRNSCFITVPYVRGIGETLTRILNSCGISVAYTVPNKLDCFIKRGKDCIANSKKMGVVYRINCSDCNVCYIGQTKRHLEERIKEHRSDIKKDPDCWSVVSQHSASNGHCFDWQNINILHQETHLRKRLLAEMIFIKRHEHTINLQKDTESLPGTYDSILNNILFTS</sequence>
<dbReference type="OMA" id="ISCRINE"/>
<dbReference type="AlphaFoldDB" id="A0A026WR06"/>
<evidence type="ECO:0000313" key="2">
    <source>
        <dbReference type="EMBL" id="EZA57529.1"/>
    </source>
</evidence>
<evidence type="ECO:0000313" key="3">
    <source>
        <dbReference type="Proteomes" id="UP000053097"/>
    </source>
</evidence>
<keyword evidence="3" id="KW-1185">Reference proteome</keyword>
<accession>A0A026WR06</accession>